<keyword evidence="4" id="KW-0032">Aminotransferase</keyword>
<dbReference type="InterPro" id="IPR015421">
    <property type="entry name" value="PyrdxlP-dep_Trfase_major"/>
</dbReference>
<proteinExistence type="predicted"/>
<evidence type="ECO:0000313" key="4">
    <source>
        <dbReference type="EMBL" id="NEZ62135.1"/>
    </source>
</evidence>
<protein>
    <submittedName>
        <fullName evidence="4">Aminotransferase class V-fold PLP-dependent enzyme</fullName>
    </submittedName>
</protein>
<dbReference type="RefSeq" id="WP_163660361.1">
    <property type="nucleotide sequence ID" value="NZ_QZCE01000001.1"/>
</dbReference>
<evidence type="ECO:0000256" key="1">
    <source>
        <dbReference type="ARBA" id="ARBA00001933"/>
    </source>
</evidence>
<dbReference type="AlphaFoldDB" id="A0A6M0S0Z4"/>
<accession>A0A6M0S0Z4</accession>
<feature type="domain" description="Aminotransferase class V" evidence="3">
    <location>
        <begin position="23"/>
        <end position="376"/>
    </location>
</feature>
<dbReference type="InterPro" id="IPR015422">
    <property type="entry name" value="PyrdxlP-dep_Trfase_small"/>
</dbReference>
<dbReference type="Pfam" id="PF00266">
    <property type="entry name" value="Aminotran_5"/>
    <property type="match status" value="1"/>
</dbReference>
<sequence>MANFTINALIDRSNYPSLNDSVYLNQASLGLIGQPAVQSMHDFLDKIARHGNLRMTDEEEVGFFESLRQRGARLLNCSPDRLAIIASASELLGQLPFLIRPTSGSCIVAVSTDFPAITRPWIRYAEEHDCALRFVDDIATENLTDGLIDNIDSRTAVVAISSVQFSTGTMVDIPRLREACGRVNARLVVDVTQAAGILKIDSQHWQADAVVTSGYKWLGGHGGVAIATVAPGLLEQDTPLPGWMGTTNPFDFDATTLTFATGARRFTQSTMSYISMVGLTTALENLMTLSAGQREAHSRRLAHRLIQGTQTYGWTPFRALETPSASPHIVTLAHSEFDVERARDALRRNRIVCGTRNGRIRISLAPYNNSVDIDALVDVLATLES</sequence>
<dbReference type="InterPro" id="IPR015424">
    <property type="entry name" value="PyrdxlP-dep_Trfase"/>
</dbReference>
<keyword evidence="2" id="KW-0663">Pyridoxal phosphate</keyword>
<dbReference type="SUPFAM" id="SSF53383">
    <property type="entry name" value="PLP-dependent transferases"/>
    <property type="match status" value="1"/>
</dbReference>
<name>A0A6M0S0Z4_9CYAN</name>
<organism evidence="4 5">
    <name type="scientific">Adonisia turfae CCMR0082</name>
    <dbReference type="NCBI Taxonomy" id="2304604"/>
    <lineage>
        <taxon>Bacteria</taxon>
        <taxon>Bacillati</taxon>
        <taxon>Cyanobacteriota</taxon>
        <taxon>Adonisia</taxon>
        <taxon>Adonisia turfae</taxon>
    </lineage>
</organism>
<keyword evidence="4" id="KW-0808">Transferase</keyword>
<comment type="caution">
    <text evidence="4">The sequence shown here is derived from an EMBL/GenBank/DDBJ whole genome shotgun (WGS) entry which is preliminary data.</text>
</comment>
<dbReference type="InterPro" id="IPR000192">
    <property type="entry name" value="Aminotrans_V_dom"/>
</dbReference>
<dbReference type="Proteomes" id="UP000473574">
    <property type="component" value="Unassembled WGS sequence"/>
</dbReference>
<reference evidence="4 5" key="1">
    <citation type="journal article" date="2020" name="Microb. Ecol.">
        <title>Ecogenomics of the Marine Benthic Filamentous Cyanobacterium Adonisia.</title>
        <authorList>
            <person name="Walter J.M."/>
            <person name="Coutinho F.H."/>
            <person name="Leomil L."/>
            <person name="Hargreaves P.I."/>
            <person name="Campeao M.E."/>
            <person name="Vieira V.V."/>
            <person name="Silva B.S."/>
            <person name="Fistarol G.O."/>
            <person name="Salomon P.S."/>
            <person name="Sawabe T."/>
            <person name="Mino S."/>
            <person name="Hosokawa M."/>
            <person name="Miyashita H."/>
            <person name="Maruyama F."/>
            <person name="van Verk M.C."/>
            <person name="Dutilh B.E."/>
            <person name="Thompson C.C."/>
            <person name="Thompson F.L."/>
        </authorList>
    </citation>
    <scope>NUCLEOTIDE SEQUENCE [LARGE SCALE GENOMIC DNA]</scope>
    <source>
        <strain evidence="4 5">CCMR0082</strain>
    </source>
</reference>
<gene>
    <name evidence="4" type="ORF">D0962_04980</name>
</gene>
<comment type="cofactor">
    <cofactor evidence="1">
        <name>pyridoxal 5'-phosphate</name>
        <dbReference type="ChEBI" id="CHEBI:597326"/>
    </cofactor>
</comment>
<dbReference type="EMBL" id="QZCE01000001">
    <property type="protein sequence ID" value="NEZ62135.1"/>
    <property type="molecule type" value="Genomic_DNA"/>
</dbReference>
<evidence type="ECO:0000313" key="5">
    <source>
        <dbReference type="Proteomes" id="UP000473574"/>
    </source>
</evidence>
<dbReference type="Gene3D" id="3.90.1150.10">
    <property type="entry name" value="Aspartate Aminotransferase, domain 1"/>
    <property type="match status" value="1"/>
</dbReference>
<evidence type="ECO:0000259" key="3">
    <source>
        <dbReference type="Pfam" id="PF00266"/>
    </source>
</evidence>
<dbReference type="PANTHER" id="PTHR43586">
    <property type="entry name" value="CYSTEINE DESULFURASE"/>
    <property type="match status" value="1"/>
</dbReference>
<dbReference type="GO" id="GO:0008483">
    <property type="term" value="F:transaminase activity"/>
    <property type="evidence" value="ECO:0007669"/>
    <property type="project" value="UniProtKB-KW"/>
</dbReference>
<evidence type="ECO:0000256" key="2">
    <source>
        <dbReference type="ARBA" id="ARBA00022898"/>
    </source>
</evidence>
<dbReference type="PANTHER" id="PTHR43586:SF8">
    <property type="entry name" value="CYSTEINE DESULFURASE 1, CHLOROPLASTIC"/>
    <property type="match status" value="1"/>
</dbReference>
<dbReference type="Gene3D" id="3.40.640.10">
    <property type="entry name" value="Type I PLP-dependent aspartate aminotransferase-like (Major domain)"/>
    <property type="match status" value="1"/>
</dbReference>